<evidence type="ECO:0000313" key="6">
    <source>
        <dbReference type="EMBL" id="KZV96659.1"/>
    </source>
</evidence>
<evidence type="ECO:0000256" key="2">
    <source>
        <dbReference type="ARBA" id="ARBA00022801"/>
    </source>
</evidence>
<dbReference type="Proteomes" id="UP000077266">
    <property type="component" value="Unassembled WGS sequence"/>
</dbReference>
<dbReference type="GO" id="GO:0016787">
    <property type="term" value="F:hydrolase activity"/>
    <property type="evidence" value="ECO:0007669"/>
    <property type="project" value="UniProtKB-KW"/>
</dbReference>
<dbReference type="InParanoid" id="A0A166AZZ6"/>
<reference evidence="6 7" key="1">
    <citation type="journal article" date="2016" name="Mol. Biol. Evol.">
        <title>Comparative Genomics of Early-Diverging Mushroom-Forming Fungi Provides Insights into the Origins of Lignocellulose Decay Capabilities.</title>
        <authorList>
            <person name="Nagy L.G."/>
            <person name="Riley R."/>
            <person name="Tritt A."/>
            <person name="Adam C."/>
            <person name="Daum C."/>
            <person name="Floudas D."/>
            <person name="Sun H."/>
            <person name="Yadav J.S."/>
            <person name="Pangilinan J."/>
            <person name="Larsson K.H."/>
            <person name="Matsuura K."/>
            <person name="Barry K."/>
            <person name="Labutti K."/>
            <person name="Kuo R."/>
            <person name="Ohm R.A."/>
            <person name="Bhattacharya S.S."/>
            <person name="Shirouzu T."/>
            <person name="Yoshinaga Y."/>
            <person name="Martin F.M."/>
            <person name="Grigoriev I.V."/>
            <person name="Hibbett D.S."/>
        </authorList>
    </citation>
    <scope>NUCLEOTIDE SEQUENCE [LARGE SCALE GENOMIC DNA]</scope>
    <source>
        <strain evidence="6 7">HHB12029</strain>
    </source>
</reference>
<evidence type="ECO:0000256" key="1">
    <source>
        <dbReference type="ARBA" id="ARBA00005964"/>
    </source>
</evidence>
<dbReference type="EMBL" id="KV425940">
    <property type="protein sequence ID" value="KZV96659.1"/>
    <property type="molecule type" value="Genomic_DNA"/>
</dbReference>
<proteinExistence type="inferred from homology"/>
<evidence type="ECO:0000256" key="4">
    <source>
        <dbReference type="SAM" id="SignalP"/>
    </source>
</evidence>
<dbReference type="EC" id="3.1.1.-" evidence="3"/>
<dbReference type="InterPro" id="IPR050309">
    <property type="entry name" value="Type-B_Carboxylest/Lipase"/>
</dbReference>
<dbReference type="PROSITE" id="PS00941">
    <property type="entry name" value="CARBOXYLESTERASE_B_2"/>
    <property type="match status" value="1"/>
</dbReference>
<sequence>MLASLVFFALAACAASPLDVRLTSGAFRGTLNVSTRIESWLGLRYATPPTGVLRFRAPVALPQAPRRVPLVVADKFGNACQQDADPGLNAPVSEDCLFLNVYRPAGVNASAKLPVLFWIHGGAFRHGAGSEIDPTAMVQRSSEIGKPIIYVSINYRLNTFGFLASSLVPDEDLNVGLLDSRMALEFLHQNIAAFGGDPSKITIWGQSAGAGTVQAHVMFPPPDGRQLFRAAMADSSVGPFKSAPFARQYDEPGKPFAQLLNLTGCTFGSKALACLRAVDEFFRANPALKVLENITQSMIKTVLNGQLWEAAVGGPNSFMPERPSARVASGRFLRVPYLAGTNNNEGTSFADTLLPTAIPPTTSLQIENANFEAYIRGLVLDGRTISGSTVRTIQSMYPKDDPENGAPFNSNSSLFDRGAAFYTDEMFLGPRRLFFDKAATVEDMGPLFAYLFMEFEPGADPMRGVTHASELDFLFGKVTDPSETEFVRTFQTMWINFVHDMNPGANWPRFEAGTQLVMQLKNGNITAIPDIFHTAETKFLESKRVLDEFEK</sequence>
<dbReference type="SUPFAM" id="SSF53474">
    <property type="entry name" value="alpha/beta-Hydrolases"/>
    <property type="match status" value="1"/>
</dbReference>
<comment type="similarity">
    <text evidence="1 3">Belongs to the type-B carboxylesterase/lipase family.</text>
</comment>
<dbReference type="InterPro" id="IPR029058">
    <property type="entry name" value="AB_hydrolase_fold"/>
</dbReference>
<dbReference type="PANTHER" id="PTHR11559">
    <property type="entry name" value="CARBOXYLESTERASE"/>
    <property type="match status" value="1"/>
</dbReference>
<dbReference type="InterPro" id="IPR019826">
    <property type="entry name" value="Carboxylesterase_B_AS"/>
</dbReference>
<accession>A0A166AZZ6</accession>
<protein>
    <recommendedName>
        <fullName evidence="3">Carboxylic ester hydrolase</fullName>
        <ecNumber evidence="3">3.1.1.-</ecNumber>
    </recommendedName>
</protein>
<keyword evidence="7" id="KW-1185">Reference proteome</keyword>
<dbReference type="AlphaFoldDB" id="A0A166AZZ6"/>
<organism evidence="6 7">
    <name type="scientific">Exidia glandulosa HHB12029</name>
    <dbReference type="NCBI Taxonomy" id="1314781"/>
    <lineage>
        <taxon>Eukaryota</taxon>
        <taxon>Fungi</taxon>
        <taxon>Dikarya</taxon>
        <taxon>Basidiomycota</taxon>
        <taxon>Agaricomycotina</taxon>
        <taxon>Agaricomycetes</taxon>
        <taxon>Auriculariales</taxon>
        <taxon>Exidiaceae</taxon>
        <taxon>Exidia</taxon>
    </lineage>
</organism>
<feature type="chain" id="PRO_5013085369" description="Carboxylic ester hydrolase" evidence="4">
    <location>
        <begin position="16"/>
        <end position="551"/>
    </location>
</feature>
<dbReference type="OrthoDB" id="408631at2759"/>
<evidence type="ECO:0000256" key="3">
    <source>
        <dbReference type="RuleBase" id="RU361235"/>
    </source>
</evidence>
<name>A0A166AZZ6_EXIGL</name>
<gene>
    <name evidence="6" type="ORF">EXIGLDRAFT_747554</name>
</gene>
<dbReference type="PROSITE" id="PS00122">
    <property type="entry name" value="CARBOXYLESTERASE_B_1"/>
    <property type="match status" value="1"/>
</dbReference>
<dbReference type="STRING" id="1314781.A0A166AZZ6"/>
<keyword evidence="2 3" id="KW-0378">Hydrolase</keyword>
<dbReference type="ESTHER" id="exigl-a0a166azz6">
    <property type="family name" value="Fungal_carboxylesterase_lipase"/>
</dbReference>
<keyword evidence="4" id="KW-0732">Signal</keyword>
<dbReference type="Pfam" id="PF00135">
    <property type="entry name" value="COesterase"/>
    <property type="match status" value="1"/>
</dbReference>
<dbReference type="InterPro" id="IPR019819">
    <property type="entry name" value="Carboxylesterase_B_CS"/>
</dbReference>
<evidence type="ECO:0000313" key="7">
    <source>
        <dbReference type="Proteomes" id="UP000077266"/>
    </source>
</evidence>
<feature type="signal peptide" evidence="4">
    <location>
        <begin position="1"/>
        <end position="15"/>
    </location>
</feature>
<dbReference type="Gene3D" id="3.40.50.1820">
    <property type="entry name" value="alpha/beta hydrolase"/>
    <property type="match status" value="1"/>
</dbReference>
<feature type="domain" description="Carboxylesterase type B" evidence="5">
    <location>
        <begin position="20"/>
        <end position="524"/>
    </location>
</feature>
<evidence type="ECO:0000259" key="5">
    <source>
        <dbReference type="Pfam" id="PF00135"/>
    </source>
</evidence>
<dbReference type="InterPro" id="IPR002018">
    <property type="entry name" value="CarbesteraseB"/>
</dbReference>